<keyword evidence="1" id="KW-0812">Transmembrane</keyword>
<dbReference type="OrthoDB" id="5360192at2"/>
<dbReference type="RefSeq" id="WP_066430012.1">
    <property type="nucleotide sequence ID" value="NZ_LZRN01000002.1"/>
</dbReference>
<dbReference type="STRING" id="49280.A9996_01145"/>
<dbReference type="AlphaFoldDB" id="A0A1A7R698"/>
<evidence type="ECO:0000256" key="1">
    <source>
        <dbReference type="SAM" id="Phobius"/>
    </source>
</evidence>
<keyword evidence="1" id="KW-1133">Transmembrane helix</keyword>
<name>A0A1A7R698_9FLAO</name>
<accession>A0A1A7R698</accession>
<gene>
    <name evidence="2" type="ORF">LX77_00610</name>
</gene>
<evidence type="ECO:0000313" key="3">
    <source>
        <dbReference type="Proteomes" id="UP000248987"/>
    </source>
</evidence>
<feature type="transmembrane region" description="Helical" evidence="1">
    <location>
        <begin position="35"/>
        <end position="53"/>
    </location>
</feature>
<protein>
    <submittedName>
        <fullName evidence="2">Uncharacterized protein DUF2809</fullName>
    </submittedName>
</protein>
<comment type="caution">
    <text evidence="2">The sequence shown here is derived from an EMBL/GenBank/DDBJ whole genome shotgun (WGS) entry which is preliminary data.</text>
</comment>
<proteinExistence type="predicted"/>
<dbReference type="Proteomes" id="UP000248987">
    <property type="component" value="Unassembled WGS sequence"/>
</dbReference>
<dbReference type="InterPro" id="IPR021257">
    <property type="entry name" value="DUF2809"/>
</dbReference>
<organism evidence="2 3">
    <name type="scientific">Gelidibacter algens</name>
    <dbReference type="NCBI Taxonomy" id="49280"/>
    <lineage>
        <taxon>Bacteria</taxon>
        <taxon>Pseudomonadati</taxon>
        <taxon>Bacteroidota</taxon>
        <taxon>Flavobacteriia</taxon>
        <taxon>Flavobacteriales</taxon>
        <taxon>Flavobacteriaceae</taxon>
        <taxon>Gelidibacter</taxon>
    </lineage>
</organism>
<reference evidence="2 3" key="1">
    <citation type="submission" date="2018-06" db="EMBL/GenBank/DDBJ databases">
        <title>Genomic Encyclopedia of Archaeal and Bacterial Type Strains, Phase II (KMG-II): from individual species to whole genera.</title>
        <authorList>
            <person name="Goeker M."/>
        </authorList>
    </citation>
    <scope>NUCLEOTIDE SEQUENCE [LARGE SCALE GENOMIC DNA]</scope>
    <source>
        <strain evidence="2 3">DSM 12408</strain>
    </source>
</reference>
<evidence type="ECO:0000313" key="2">
    <source>
        <dbReference type="EMBL" id="RAJ28035.1"/>
    </source>
</evidence>
<keyword evidence="1" id="KW-0472">Membrane</keyword>
<feature type="transmembrane region" description="Helical" evidence="1">
    <location>
        <begin position="59"/>
        <end position="80"/>
    </location>
</feature>
<keyword evidence="3" id="KW-1185">Reference proteome</keyword>
<feature type="transmembrane region" description="Helical" evidence="1">
    <location>
        <begin position="6"/>
        <end position="28"/>
    </location>
</feature>
<feature type="transmembrane region" description="Helical" evidence="1">
    <location>
        <begin position="92"/>
        <end position="117"/>
    </location>
</feature>
<dbReference type="Pfam" id="PF10990">
    <property type="entry name" value="DUF2809"/>
    <property type="match status" value="1"/>
</dbReference>
<sequence>MKFKFTTVYFLSFILLLLTEILIATFLVTGFIRHTFGDFLVVILIYCFLKSFLDTKPIYLALAVLAFSFLIEFLQLFQLLKLLNLENNHMAKLILGSTFHVSDLIAYTLGILFILIVESNYTKHAST</sequence>
<dbReference type="EMBL" id="QLLQ01000001">
    <property type="protein sequence ID" value="RAJ28035.1"/>
    <property type="molecule type" value="Genomic_DNA"/>
</dbReference>